<dbReference type="EnsemblMetazoa" id="CPIJ007844-RA">
    <property type="protein sequence ID" value="CPIJ007844-PA"/>
    <property type="gene ID" value="CPIJ007844"/>
</dbReference>
<feature type="region of interest" description="Disordered" evidence="1">
    <location>
        <begin position="558"/>
        <end position="654"/>
    </location>
</feature>
<feature type="region of interest" description="Disordered" evidence="1">
    <location>
        <begin position="440"/>
        <end position="468"/>
    </location>
</feature>
<accession>B0WLC4</accession>
<protein>
    <submittedName>
        <fullName evidence="3 4">Uncharacterized protein</fullName>
    </submittedName>
</protein>
<dbReference type="OMA" id="TKEEYHH"/>
<dbReference type="EMBL" id="DS231983">
    <property type="protein sequence ID" value="EDS30408.1"/>
    <property type="molecule type" value="Genomic_DNA"/>
</dbReference>
<dbReference type="OrthoDB" id="6513408at2759"/>
<keyword evidence="5" id="KW-1185">Reference proteome</keyword>
<dbReference type="eggNOG" id="ENOG502SZ73">
    <property type="taxonomic scope" value="Eukaryota"/>
</dbReference>
<feature type="compositionally biased region" description="Polar residues" evidence="1">
    <location>
        <begin position="440"/>
        <end position="452"/>
    </location>
</feature>
<evidence type="ECO:0000313" key="3">
    <source>
        <dbReference type="EMBL" id="EDS30408.1"/>
    </source>
</evidence>
<feature type="region of interest" description="Disordered" evidence="1">
    <location>
        <begin position="349"/>
        <end position="375"/>
    </location>
</feature>
<reference evidence="3" key="1">
    <citation type="submission" date="2007-03" db="EMBL/GenBank/DDBJ databases">
        <title>Annotation of Culex pipiens quinquefasciatus.</title>
        <authorList>
            <consortium name="The Broad Institute Genome Sequencing Platform"/>
            <person name="Atkinson P.W."/>
            <person name="Hemingway J."/>
            <person name="Christensen B.M."/>
            <person name="Higgs S."/>
            <person name="Kodira C."/>
            <person name="Hannick L."/>
            <person name="Megy K."/>
            <person name="O'Leary S."/>
            <person name="Pearson M."/>
            <person name="Haas B.J."/>
            <person name="Mauceli E."/>
            <person name="Wortman J.R."/>
            <person name="Lee N.H."/>
            <person name="Guigo R."/>
            <person name="Stanke M."/>
            <person name="Alvarado L."/>
            <person name="Amedeo P."/>
            <person name="Antoine C.H."/>
            <person name="Arensburger P."/>
            <person name="Bidwell S.L."/>
            <person name="Crawford M."/>
            <person name="Camaro F."/>
            <person name="Devon K."/>
            <person name="Engels R."/>
            <person name="Hammond M."/>
            <person name="Howarth C."/>
            <person name="Koehrsen M."/>
            <person name="Lawson D."/>
            <person name="Montgomery P."/>
            <person name="Nene V."/>
            <person name="Nusbaum C."/>
            <person name="Puiu D."/>
            <person name="Romero-Severson J."/>
            <person name="Severson D.W."/>
            <person name="Shumway M."/>
            <person name="Sisk P."/>
            <person name="Stolte C."/>
            <person name="Zeng Q."/>
            <person name="Eisenstadt E."/>
            <person name="Fraser-Liggett C."/>
            <person name="Strausberg R."/>
            <person name="Galagan J."/>
            <person name="Birren B."/>
            <person name="Collins F.H."/>
        </authorList>
    </citation>
    <scope>NUCLEOTIDE SEQUENCE [LARGE SCALE GENOMIC DNA]</scope>
    <source>
        <strain evidence="3">JHB</strain>
    </source>
</reference>
<feature type="compositionally biased region" description="Basic and acidic residues" evidence="1">
    <location>
        <begin position="582"/>
        <end position="597"/>
    </location>
</feature>
<dbReference type="HOGENOM" id="CLU_011030_0_0_1"/>
<evidence type="ECO:0000256" key="2">
    <source>
        <dbReference type="SAM" id="SignalP"/>
    </source>
</evidence>
<evidence type="ECO:0000313" key="5">
    <source>
        <dbReference type="Proteomes" id="UP000002320"/>
    </source>
</evidence>
<dbReference type="VEuPathDB" id="VectorBase:CPIJ007844"/>
<keyword evidence="2" id="KW-0732">Signal</keyword>
<sequence length="654" mass="72131">MLPLLFFVLLTASAALGGSDKSSHTSMVKTLRSDVGLAGKVVAFNATSAGSRKPKRSNGEIPLLIIRPIDGKKKKKVYKDPGVKIMSGGVASYGNYPEIHTSDGEIFSLEHMLPILGLEGMFKPSEFHQFLTSSPGKGKEELLHPTLSLGPSSSGVSYKPTESGAPAQSLPSPPPPNFAPAINTEDQLLKLGQQAISKLETPGSTASLVQEKPAFVKPDQLPSKFNFHKMPLEHTQIVKAIPLNHAGFGSSSFFGGHNDIFKHQKPSFGPAPSSQQTFYKKPQMVSPLSISTNFYYPKNVATEEQQQHQYYKHQSQHQSQAPQTYSHQAPAPTPVTHVNYYFPKEIEASPQPQPQTVAHQYPAPPSIQHPSIPVNTVQNGEHVDFVVPKQPSHESQSNPSDKQPFTAFKNQYKQTFQKYQALPQQQLQQPNFYAHKQQPQFEYSNSKPNSYENGPVTYEYHGPSSYHNRSKVETQHLPEPLPYSAPQYLPLPQAQPLQQPAPALTLHQTHPHQHQSQQQQPSPQSQSFQSSSHQSSNGAHWKLARRNHDHIKPVVEPAVDSEADSSHAPTSPVQSVVVKSAKPVEKSTTEVKVEVKHPVSVVAQSRSDDKQQQGARQEQKQQDNGSSSGTSATTRKPRQFRSNLTASEHVKLPV</sequence>
<dbReference type="AlphaFoldDB" id="B0WLC4"/>
<feature type="region of interest" description="Disordered" evidence="1">
    <location>
        <begin position="133"/>
        <end position="182"/>
    </location>
</feature>
<dbReference type="InParanoid" id="B0WLC4"/>
<organism>
    <name type="scientific">Culex quinquefasciatus</name>
    <name type="common">Southern house mosquito</name>
    <name type="synonym">Culex pungens</name>
    <dbReference type="NCBI Taxonomy" id="7176"/>
    <lineage>
        <taxon>Eukaryota</taxon>
        <taxon>Metazoa</taxon>
        <taxon>Ecdysozoa</taxon>
        <taxon>Arthropoda</taxon>
        <taxon>Hexapoda</taxon>
        <taxon>Insecta</taxon>
        <taxon>Pterygota</taxon>
        <taxon>Neoptera</taxon>
        <taxon>Endopterygota</taxon>
        <taxon>Diptera</taxon>
        <taxon>Nematocera</taxon>
        <taxon>Culicoidea</taxon>
        <taxon>Culicidae</taxon>
        <taxon>Culicinae</taxon>
        <taxon>Culicini</taxon>
        <taxon>Culex</taxon>
        <taxon>Culex</taxon>
    </lineage>
</organism>
<feature type="signal peptide" evidence="2">
    <location>
        <begin position="1"/>
        <end position="17"/>
    </location>
</feature>
<evidence type="ECO:0000313" key="4">
    <source>
        <dbReference type="EnsemblMetazoa" id="CPIJ007844-PA"/>
    </source>
</evidence>
<dbReference type="VEuPathDB" id="VectorBase:CQUJHB015467"/>
<reference evidence="4" key="2">
    <citation type="submission" date="2021-02" db="UniProtKB">
        <authorList>
            <consortium name="EnsemblMetazoa"/>
        </authorList>
    </citation>
    <scope>IDENTIFICATION</scope>
    <source>
        <strain evidence="4">JHB</strain>
    </source>
</reference>
<feature type="region of interest" description="Disordered" evidence="1">
    <location>
        <begin position="305"/>
        <end position="336"/>
    </location>
</feature>
<feature type="compositionally biased region" description="Polar residues" evidence="1">
    <location>
        <begin position="623"/>
        <end position="646"/>
    </location>
</feature>
<feature type="compositionally biased region" description="Low complexity" evidence="1">
    <location>
        <begin position="506"/>
        <end position="536"/>
    </location>
</feature>
<proteinExistence type="predicted"/>
<evidence type="ECO:0000256" key="1">
    <source>
        <dbReference type="SAM" id="MobiDB-lite"/>
    </source>
</evidence>
<feature type="compositionally biased region" description="Basic and acidic residues" evidence="1">
    <location>
        <begin position="606"/>
        <end position="621"/>
    </location>
</feature>
<feature type="region of interest" description="Disordered" evidence="1">
    <location>
        <begin position="506"/>
        <end position="539"/>
    </location>
</feature>
<name>B0WLC4_CULQU</name>
<dbReference type="KEGG" id="cqu:CpipJ_CPIJ007844"/>
<gene>
    <name evidence="4" type="primary">6040036</name>
    <name evidence="3" type="ORF">CpipJ_CPIJ007844</name>
</gene>
<dbReference type="Proteomes" id="UP000002320">
    <property type="component" value="Unassembled WGS sequence"/>
</dbReference>
<feature type="chain" id="PRO_5014566804" evidence="2">
    <location>
        <begin position="18"/>
        <end position="654"/>
    </location>
</feature>